<proteinExistence type="predicted"/>
<reference evidence="3 4" key="1">
    <citation type="submission" date="2016-10" db="EMBL/GenBank/DDBJ databases">
        <authorList>
            <person name="de Groot N.N."/>
        </authorList>
    </citation>
    <scope>NUCLEOTIDE SEQUENCE [LARGE SCALE GENOMIC DNA]</scope>
    <source>
        <strain evidence="3 4">DSM 43019</strain>
    </source>
</reference>
<evidence type="ECO:0000256" key="1">
    <source>
        <dbReference type="SAM" id="MobiDB-lite"/>
    </source>
</evidence>
<protein>
    <recommendedName>
        <fullName evidence="5">Fibronectin type-III domain-containing protein</fullName>
    </recommendedName>
</protein>
<dbReference type="STRING" id="35752.SAMN05421541_114233"/>
<feature type="signal peptide" evidence="2">
    <location>
        <begin position="1"/>
        <end position="21"/>
    </location>
</feature>
<dbReference type="PROSITE" id="PS51257">
    <property type="entry name" value="PROKAR_LIPOPROTEIN"/>
    <property type="match status" value="1"/>
</dbReference>
<dbReference type="Proteomes" id="UP000199645">
    <property type="component" value="Unassembled WGS sequence"/>
</dbReference>
<dbReference type="EMBL" id="FONV01000014">
    <property type="protein sequence ID" value="SFF59975.1"/>
    <property type="molecule type" value="Genomic_DNA"/>
</dbReference>
<keyword evidence="2" id="KW-0732">Signal</keyword>
<keyword evidence="4" id="KW-1185">Reference proteome</keyword>
<name>A0A1I2JYN6_9ACTN</name>
<feature type="region of interest" description="Disordered" evidence="1">
    <location>
        <begin position="49"/>
        <end position="79"/>
    </location>
</feature>
<evidence type="ECO:0000313" key="3">
    <source>
        <dbReference type="EMBL" id="SFF59975.1"/>
    </source>
</evidence>
<feature type="chain" id="PRO_5039376198" description="Fibronectin type-III domain-containing protein" evidence="2">
    <location>
        <begin position="22"/>
        <end position="187"/>
    </location>
</feature>
<dbReference type="OrthoDB" id="5192421at2"/>
<gene>
    <name evidence="3" type="ORF">SAMN05421541_114233</name>
</gene>
<evidence type="ECO:0000313" key="4">
    <source>
        <dbReference type="Proteomes" id="UP000199645"/>
    </source>
</evidence>
<accession>A0A1I2JYN6</accession>
<dbReference type="AlphaFoldDB" id="A0A1I2JYN6"/>
<evidence type="ECO:0000256" key="2">
    <source>
        <dbReference type="SAM" id="SignalP"/>
    </source>
</evidence>
<sequence>MRHTRIALALAAASLTLGGCAALGAGGDKAGESSAAAGGGKQWILFDQGSPTPSPAATVGKPAATPQVSLSAASPDPSCTKVWPRTEPVMIPVEVTPGSGSLTVEWPTQYRSNYRVTAVLQGVVVGRQPEPVWQAVPAGTGCTVRTTISGLTSGAPYIVWLDAPNTGRERDGTRHLYSGRSGVVYPR</sequence>
<evidence type="ECO:0008006" key="5">
    <source>
        <dbReference type="Google" id="ProtNLM"/>
    </source>
</evidence>
<organism evidence="3 4">
    <name type="scientific">Actinoplanes philippinensis</name>
    <dbReference type="NCBI Taxonomy" id="35752"/>
    <lineage>
        <taxon>Bacteria</taxon>
        <taxon>Bacillati</taxon>
        <taxon>Actinomycetota</taxon>
        <taxon>Actinomycetes</taxon>
        <taxon>Micromonosporales</taxon>
        <taxon>Micromonosporaceae</taxon>
        <taxon>Actinoplanes</taxon>
    </lineage>
</organism>